<reference evidence="1" key="1">
    <citation type="submission" date="2023-10" db="EMBL/GenBank/DDBJ databases">
        <authorList>
            <person name="Chen Y."/>
            <person name="Shah S."/>
            <person name="Dougan E. K."/>
            <person name="Thang M."/>
            <person name="Chan C."/>
        </authorList>
    </citation>
    <scope>NUCLEOTIDE SEQUENCE [LARGE SCALE GENOMIC DNA]</scope>
</reference>
<protein>
    <submittedName>
        <fullName evidence="1">Uncharacterized protein</fullName>
    </submittedName>
</protein>
<evidence type="ECO:0000313" key="1">
    <source>
        <dbReference type="EMBL" id="CAK0850384.1"/>
    </source>
</evidence>
<name>A0ABN9TVS6_9DINO</name>
<proteinExistence type="predicted"/>
<dbReference type="EMBL" id="CAUYUJ010015143">
    <property type="protein sequence ID" value="CAK0850384.1"/>
    <property type="molecule type" value="Genomic_DNA"/>
</dbReference>
<evidence type="ECO:0000313" key="2">
    <source>
        <dbReference type="Proteomes" id="UP001189429"/>
    </source>
</evidence>
<sequence>SGGHACAEPAPARAAVAVLDAAGLQIVAYMCVADAWRARAVSRCFVRFCQEWLAAARRHGEARAGAASAIVVRRDTCHTAQAASRAFAAALLDGRVLEAR</sequence>
<keyword evidence="2" id="KW-1185">Reference proteome</keyword>
<feature type="non-terminal residue" evidence="1">
    <location>
        <position position="1"/>
    </location>
</feature>
<feature type="non-terminal residue" evidence="1">
    <location>
        <position position="100"/>
    </location>
</feature>
<comment type="caution">
    <text evidence="1">The sequence shown here is derived from an EMBL/GenBank/DDBJ whole genome shotgun (WGS) entry which is preliminary data.</text>
</comment>
<accession>A0ABN9TVS6</accession>
<organism evidence="1 2">
    <name type="scientific">Prorocentrum cordatum</name>
    <dbReference type="NCBI Taxonomy" id="2364126"/>
    <lineage>
        <taxon>Eukaryota</taxon>
        <taxon>Sar</taxon>
        <taxon>Alveolata</taxon>
        <taxon>Dinophyceae</taxon>
        <taxon>Prorocentrales</taxon>
        <taxon>Prorocentraceae</taxon>
        <taxon>Prorocentrum</taxon>
    </lineage>
</organism>
<gene>
    <name evidence="1" type="ORF">PCOR1329_LOCUS42806</name>
</gene>
<dbReference type="Proteomes" id="UP001189429">
    <property type="component" value="Unassembled WGS sequence"/>
</dbReference>